<proteinExistence type="predicted"/>
<name>A0A9Q3GPG1_9BASI</name>
<dbReference type="AlphaFoldDB" id="A0A9Q3GPG1"/>
<organism evidence="2 3">
    <name type="scientific">Austropuccinia psidii MF-1</name>
    <dbReference type="NCBI Taxonomy" id="1389203"/>
    <lineage>
        <taxon>Eukaryota</taxon>
        <taxon>Fungi</taxon>
        <taxon>Dikarya</taxon>
        <taxon>Basidiomycota</taxon>
        <taxon>Pucciniomycotina</taxon>
        <taxon>Pucciniomycetes</taxon>
        <taxon>Pucciniales</taxon>
        <taxon>Sphaerophragmiaceae</taxon>
        <taxon>Austropuccinia</taxon>
    </lineage>
</organism>
<dbReference type="EMBL" id="AVOT02003686">
    <property type="protein sequence ID" value="MBW0474282.1"/>
    <property type="molecule type" value="Genomic_DNA"/>
</dbReference>
<comment type="caution">
    <text evidence="2">The sequence shown here is derived from an EMBL/GenBank/DDBJ whole genome shotgun (WGS) entry which is preliminary data.</text>
</comment>
<evidence type="ECO:0000313" key="3">
    <source>
        <dbReference type="Proteomes" id="UP000765509"/>
    </source>
</evidence>
<gene>
    <name evidence="2" type="ORF">O181_013997</name>
</gene>
<feature type="region of interest" description="Disordered" evidence="1">
    <location>
        <begin position="1"/>
        <end position="48"/>
    </location>
</feature>
<sequence>MAFLGHLDPLQSIGRGPRSLWSAKGGKPSSPQGQVGPKPQLDPHEPKLVTIPLDPKLAKDLLDTNLAMNPVGPIFGHGPPWTIIPAMDYGNHQRPPDQLSRLFPSTYGEFFPFLHAIRT</sequence>
<evidence type="ECO:0000313" key="2">
    <source>
        <dbReference type="EMBL" id="MBW0474282.1"/>
    </source>
</evidence>
<dbReference type="Proteomes" id="UP000765509">
    <property type="component" value="Unassembled WGS sequence"/>
</dbReference>
<reference evidence="2" key="1">
    <citation type="submission" date="2021-03" db="EMBL/GenBank/DDBJ databases">
        <title>Draft genome sequence of rust myrtle Austropuccinia psidii MF-1, a brazilian biotype.</title>
        <authorList>
            <person name="Quecine M.C."/>
            <person name="Pachon D.M.R."/>
            <person name="Bonatelli M.L."/>
            <person name="Correr F.H."/>
            <person name="Franceschini L.M."/>
            <person name="Leite T.F."/>
            <person name="Margarido G.R.A."/>
            <person name="Almeida C.A."/>
            <person name="Ferrarezi J.A."/>
            <person name="Labate C.A."/>
        </authorList>
    </citation>
    <scope>NUCLEOTIDE SEQUENCE</scope>
    <source>
        <strain evidence="2">MF-1</strain>
    </source>
</reference>
<protein>
    <submittedName>
        <fullName evidence="2">Uncharacterized protein</fullName>
    </submittedName>
</protein>
<evidence type="ECO:0000256" key="1">
    <source>
        <dbReference type="SAM" id="MobiDB-lite"/>
    </source>
</evidence>
<keyword evidence="3" id="KW-1185">Reference proteome</keyword>
<accession>A0A9Q3GPG1</accession>